<dbReference type="AlphaFoldDB" id="A0AB34JSE4"/>
<feature type="signal peptide" evidence="2">
    <location>
        <begin position="1"/>
        <end position="22"/>
    </location>
</feature>
<proteinExistence type="predicted"/>
<evidence type="ECO:0000256" key="2">
    <source>
        <dbReference type="SAM" id="SignalP"/>
    </source>
</evidence>
<sequence length="116" mass="12230">MWLPAPFPTAAVGLFGSLMVLTAPDMHAALPSAALVAEVRAPSAAPAFAAPPVNNEQQLGERRVNNVVLATPQEAKELDIERRKLPDLKVPPGSDLERMLKSGGSSVDPTSHSQGR</sequence>
<gene>
    <name evidence="3" type="ORF">AB1Y20_018648</name>
</gene>
<name>A0AB34JSE4_PRYPA</name>
<feature type="compositionally biased region" description="Polar residues" evidence="1">
    <location>
        <begin position="103"/>
        <end position="116"/>
    </location>
</feature>
<accession>A0AB34JSE4</accession>
<dbReference type="Proteomes" id="UP001515480">
    <property type="component" value="Unassembled WGS sequence"/>
</dbReference>
<evidence type="ECO:0000313" key="4">
    <source>
        <dbReference type="Proteomes" id="UP001515480"/>
    </source>
</evidence>
<feature type="region of interest" description="Disordered" evidence="1">
    <location>
        <begin position="80"/>
        <end position="116"/>
    </location>
</feature>
<protein>
    <submittedName>
        <fullName evidence="3">Uncharacterized protein</fullName>
    </submittedName>
</protein>
<keyword evidence="2" id="KW-0732">Signal</keyword>
<evidence type="ECO:0000256" key="1">
    <source>
        <dbReference type="SAM" id="MobiDB-lite"/>
    </source>
</evidence>
<evidence type="ECO:0000313" key="3">
    <source>
        <dbReference type="EMBL" id="KAL1523718.1"/>
    </source>
</evidence>
<organism evidence="3 4">
    <name type="scientific">Prymnesium parvum</name>
    <name type="common">Toxic golden alga</name>
    <dbReference type="NCBI Taxonomy" id="97485"/>
    <lineage>
        <taxon>Eukaryota</taxon>
        <taxon>Haptista</taxon>
        <taxon>Haptophyta</taxon>
        <taxon>Prymnesiophyceae</taxon>
        <taxon>Prymnesiales</taxon>
        <taxon>Prymnesiaceae</taxon>
        <taxon>Prymnesium</taxon>
    </lineage>
</organism>
<feature type="chain" id="PRO_5044293724" evidence="2">
    <location>
        <begin position="23"/>
        <end position="116"/>
    </location>
</feature>
<dbReference type="EMBL" id="JBGBPQ010000005">
    <property type="protein sequence ID" value="KAL1523718.1"/>
    <property type="molecule type" value="Genomic_DNA"/>
</dbReference>
<comment type="caution">
    <text evidence="3">The sequence shown here is derived from an EMBL/GenBank/DDBJ whole genome shotgun (WGS) entry which is preliminary data.</text>
</comment>
<keyword evidence="4" id="KW-1185">Reference proteome</keyword>
<reference evidence="3 4" key="1">
    <citation type="journal article" date="2024" name="Science">
        <title>Giant polyketide synthase enzymes in the biosynthesis of giant marine polyether toxins.</title>
        <authorList>
            <person name="Fallon T.R."/>
            <person name="Shende V.V."/>
            <person name="Wierzbicki I.H."/>
            <person name="Pendleton A.L."/>
            <person name="Watervoot N.F."/>
            <person name="Auber R.P."/>
            <person name="Gonzalez D.J."/>
            <person name="Wisecaver J.H."/>
            <person name="Moore B.S."/>
        </authorList>
    </citation>
    <scope>NUCLEOTIDE SEQUENCE [LARGE SCALE GENOMIC DNA]</scope>
    <source>
        <strain evidence="3 4">12B1</strain>
    </source>
</reference>